<evidence type="ECO:0000313" key="2">
    <source>
        <dbReference type="Proteomes" id="UP001302349"/>
    </source>
</evidence>
<dbReference type="EMBL" id="CP136051">
    <property type="protein sequence ID" value="WOK07253.1"/>
    <property type="molecule type" value="Genomic_DNA"/>
</dbReference>
<name>A0ABZ0IS35_9BACT</name>
<accession>A0ABZ0IS35</accession>
<keyword evidence="2" id="KW-1185">Reference proteome</keyword>
<dbReference type="Proteomes" id="UP001302349">
    <property type="component" value="Chromosome"/>
</dbReference>
<gene>
    <name evidence="1" type="ORF">RT717_01280</name>
</gene>
<protein>
    <submittedName>
        <fullName evidence="1">Uncharacterized protein</fullName>
    </submittedName>
</protein>
<evidence type="ECO:0000313" key="1">
    <source>
        <dbReference type="EMBL" id="WOK07253.1"/>
    </source>
</evidence>
<dbReference type="RefSeq" id="WP_317489939.1">
    <property type="nucleotide sequence ID" value="NZ_CP136051.1"/>
</dbReference>
<reference evidence="1 2" key="1">
    <citation type="journal article" date="2023" name="Microbiol. Resour. Announc.">
        <title>Complete Genome Sequence of Imperialibacter roseus strain P4T.</title>
        <authorList>
            <person name="Tizabi D.R."/>
            <person name="Bachvaroff T."/>
            <person name="Hill R.T."/>
        </authorList>
    </citation>
    <scope>NUCLEOTIDE SEQUENCE [LARGE SCALE GENOMIC DNA]</scope>
    <source>
        <strain evidence="1 2">P4T</strain>
    </source>
</reference>
<proteinExistence type="predicted"/>
<sequence length="165" mass="19415">MKTIEAGLKIFQSVQGYFIADRRTLNYVHLNRNLWDRASVVSKFGALSLNGHIPDTRFNDVLARFLLDDVKEGIATHNLEIFNTLCEDLAFLNKARFVVSSVLCVHDPRFFPVWDDRRCLIQEWEKQNEVCTYRELKQRIDLYKAENGCNGLDYFMFNKLLWLCE</sequence>
<organism evidence="1 2">
    <name type="scientific">Imperialibacter roseus</name>
    <dbReference type="NCBI Taxonomy" id="1324217"/>
    <lineage>
        <taxon>Bacteria</taxon>
        <taxon>Pseudomonadati</taxon>
        <taxon>Bacteroidota</taxon>
        <taxon>Cytophagia</taxon>
        <taxon>Cytophagales</taxon>
        <taxon>Flammeovirgaceae</taxon>
        <taxon>Imperialibacter</taxon>
    </lineage>
</organism>